<dbReference type="PROSITE" id="PS00455">
    <property type="entry name" value="AMP_BINDING"/>
    <property type="match status" value="1"/>
</dbReference>
<dbReference type="InterPro" id="IPR020845">
    <property type="entry name" value="AMP-binding_CS"/>
</dbReference>
<evidence type="ECO:0000256" key="4">
    <source>
        <dbReference type="ARBA" id="ARBA00022840"/>
    </source>
</evidence>
<dbReference type="EMBL" id="BLAH01000076">
    <property type="protein sequence ID" value="GES36867.1"/>
    <property type="molecule type" value="Genomic_DNA"/>
</dbReference>
<evidence type="ECO:0000313" key="6">
    <source>
        <dbReference type="EMBL" id="GES36867.1"/>
    </source>
</evidence>
<sequence length="196" mass="21194">MAETVQQALRERCDQDTTAVVYGDRTWTWREHLGRASAQAAALLGVADPDRPMHVGTLLGNTPDMLEAMAAAGLGGYVLCGINTTRRGDGLARDIRRADCQIVVTDPEHRPLLAGLDLPGVRILDTSSREWADLLAGAGVLHPHREVEAMDTFMMIFTSGTSGDPKPVRVAHLMVLFAGQNLIGRFGIADTDVCYL</sequence>
<comment type="similarity">
    <text evidence="1">Belongs to the ATP-dependent AMP-binding enzyme family.</text>
</comment>
<keyword evidence="2 6" id="KW-0436">Ligase</keyword>
<dbReference type="GO" id="GO:0004467">
    <property type="term" value="F:long-chain fatty acid-CoA ligase activity"/>
    <property type="evidence" value="ECO:0007669"/>
    <property type="project" value="UniProtKB-EC"/>
</dbReference>
<name>A0ABQ0YK07_9NOCA</name>
<dbReference type="InterPro" id="IPR042099">
    <property type="entry name" value="ANL_N_sf"/>
</dbReference>
<keyword evidence="4" id="KW-0067">ATP-binding</keyword>
<organism evidence="6 7">
    <name type="scientific">Rhodococcus aetherivorans</name>
    <dbReference type="NCBI Taxonomy" id="191292"/>
    <lineage>
        <taxon>Bacteria</taxon>
        <taxon>Bacillati</taxon>
        <taxon>Actinomycetota</taxon>
        <taxon>Actinomycetes</taxon>
        <taxon>Mycobacteriales</taxon>
        <taxon>Nocardiaceae</taxon>
        <taxon>Rhodococcus</taxon>
    </lineage>
</organism>
<dbReference type="EC" id="6.2.1.3" evidence="6"/>
<evidence type="ECO:0000256" key="1">
    <source>
        <dbReference type="ARBA" id="ARBA00006432"/>
    </source>
</evidence>
<dbReference type="Pfam" id="PF00501">
    <property type="entry name" value="AMP-binding"/>
    <property type="match status" value="1"/>
</dbReference>
<comment type="caution">
    <text evidence="6">The sequence shown here is derived from an EMBL/GenBank/DDBJ whole genome shotgun (WGS) entry which is preliminary data.</text>
</comment>
<keyword evidence="7" id="KW-1185">Reference proteome</keyword>
<dbReference type="Proteomes" id="UP000325466">
    <property type="component" value="Unassembled WGS sequence"/>
</dbReference>
<accession>A0ABQ0YK07</accession>
<feature type="domain" description="AMP-dependent synthetase/ligase" evidence="5">
    <location>
        <begin position="14"/>
        <end position="182"/>
    </location>
</feature>
<evidence type="ECO:0000313" key="7">
    <source>
        <dbReference type="Proteomes" id="UP000325466"/>
    </source>
</evidence>
<dbReference type="PANTHER" id="PTHR43107">
    <property type="entry name" value="LONG-CHAIN FATTY ACID TRANSPORT PROTEIN"/>
    <property type="match status" value="1"/>
</dbReference>
<evidence type="ECO:0000256" key="3">
    <source>
        <dbReference type="ARBA" id="ARBA00022741"/>
    </source>
</evidence>
<proteinExistence type="inferred from homology"/>
<dbReference type="PANTHER" id="PTHR43107:SF15">
    <property type="entry name" value="FATTY ACID TRANSPORT PROTEIN 3, ISOFORM A"/>
    <property type="match status" value="1"/>
</dbReference>
<dbReference type="SUPFAM" id="SSF56801">
    <property type="entry name" value="Acetyl-CoA synthetase-like"/>
    <property type="match status" value="1"/>
</dbReference>
<evidence type="ECO:0000259" key="5">
    <source>
        <dbReference type="Pfam" id="PF00501"/>
    </source>
</evidence>
<reference evidence="6 7" key="1">
    <citation type="journal article" date="2018" name="Biodegradation">
        <title>1,4-Dioxane degradation characteristics of Rhodococcus aetherivorans JCM 14343.</title>
        <authorList>
            <person name="Inoue D."/>
            <person name="Tsunoda T."/>
            <person name="Yamamoto N."/>
            <person name="Ike M."/>
            <person name="Sei K."/>
        </authorList>
    </citation>
    <scope>NUCLEOTIDE SEQUENCE [LARGE SCALE GENOMIC DNA]</scope>
    <source>
        <strain evidence="6 7">JCM 14343</strain>
    </source>
</reference>
<dbReference type="InterPro" id="IPR000873">
    <property type="entry name" value="AMP-dep_synth/lig_dom"/>
</dbReference>
<gene>
    <name evidence="6" type="ORF">RAJCM14343_2121</name>
</gene>
<evidence type="ECO:0000256" key="2">
    <source>
        <dbReference type="ARBA" id="ARBA00022598"/>
    </source>
</evidence>
<dbReference type="Gene3D" id="3.40.50.12780">
    <property type="entry name" value="N-terminal domain of ligase-like"/>
    <property type="match status" value="1"/>
</dbReference>
<keyword evidence="3" id="KW-0547">Nucleotide-binding</keyword>
<protein>
    <submittedName>
        <fullName evidence="6">Long-chain fatty-acid--CoA ligase</fullName>
        <ecNumber evidence="6">6.2.1.3</ecNumber>
    </submittedName>
</protein>